<comment type="caution">
    <text evidence="3">The sequence shown here is derived from an EMBL/GenBank/DDBJ whole genome shotgun (WGS) entry which is preliminary data.</text>
</comment>
<dbReference type="InterPro" id="IPR037682">
    <property type="entry name" value="TonB_C"/>
</dbReference>
<dbReference type="AlphaFoldDB" id="A0A3E0E173"/>
<dbReference type="GO" id="GO:0055085">
    <property type="term" value="P:transmembrane transport"/>
    <property type="evidence" value="ECO:0007669"/>
    <property type="project" value="InterPro"/>
</dbReference>
<proteinExistence type="predicted"/>
<gene>
    <name evidence="3" type="ORF">C8N25_103129</name>
</gene>
<dbReference type="SUPFAM" id="SSF74653">
    <property type="entry name" value="TolA/TonB C-terminal domain"/>
    <property type="match status" value="1"/>
</dbReference>
<name>A0A3E0E173_9BACT</name>
<dbReference type="EMBL" id="QUNF01000003">
    <property type="protein sequence ID" value="REG92052.1"/>
    <property type="molecule type" value="Genomic_DNA"/>
</dbReference>
<evidence type="ECO:0000313" key="3">
    <source>
        <dbReference type="EMBL" id="REG92052.1"/>
    </source>
</evidence>
<dbReference type="Pfam" id="PF03544">
    <property type="entry name" value="TonB_C"/>
    <property type="match status" value="1"/>
</dbReference>
<feature type="domain" description="TonB C-terminal" evidence="2">
    <location>
        <begin position="25"/>
        <end position="121"/>
    </location>
</feature>
<evidence type="ECO:0000259" key="2">
    <source>
        <dbReference type="PROSITE" id="PS52015"/>
    </source>
</evidence>
<keyword evidence="4" id="KW-1185">Reference proteome</keyword>
<dbReference type="PROSITE" id="PS52015">
    <property type="entry name" value="TONB_CTD"/>
    <property type="match status" value="1"/>
</dbReference>
<dbReference type="OrthoDB" id="823632at2"/>
<sequence>MKKLSSLLVLIFVFSISGAFAQTSGARQEMNMLLSKNLKYPAELRQSDTQGMVVISIKIDQKGYMADYEFLSGDSGFEDEIDRTLSILKENWNPSFLEDKTYNQEYLMSFDFKLSKGKQFPPNPFTSTGVNSNPITPLETVDKALEESPFSPQLYSYRAEILEAKGKQLLAEMDLVKAKFLKDKMLTEIVIVGYAAMGPKSL</sequence>
<reference evidence="3 4" key="1">
    <citation type="submission" date="2018-08" db="EMBL/GenBank/DDBJ databases">
        <title>Genomic Encyclopedia of Archaeal and Bacterial Type Strains, Phase II (KMG-II): from individual species to whole genera.</title>
        <authorList>
            <person name="Goeker M."/>
        </authorList>
    </citation>
    <scope>NUCLEOTIDE SEQUENCE [LARGE SCALE GENOMIC DNA]</scope>
    <source>
        <strain evidence="3 4">DSM 15986</strain>
    </source>
</reference>
<dbReference type="RefSeq" id="WP_086539385.1">
    <property type="nucleotide sequence ID" value="NZ_MSSW01000001.1"/>
</dbReference>
<evidence type="ECO:0000313" key="4">
    <source>
        <dbReference type="Proteomes" id="UP000256405"/>
    </source>
</evidence>
<dbReference type="Proteomes" id="UP000256405">
    <property type="component" value="Unassembled WGS sequence"/>
</dbReference>
<dbReference type="Gene3D" id="3.30.1150.10">
    <property type="match status" value="1"/>
</dbReference>
<feature type="signal peptide" evidence="1">
    <location>
        <begin position="1"/>
        <end position="21"/>
    </location>
</feature>
<organism evidence="3 4">
    <name type="scientific">Algoriphagus antarcticus</name>
    <dbReference type="NCBI Taxonomy" id="238540"/>
    <lineage>
        <taxon>Bacteria</taxon>
        <taxon>Pseudomonadati</taxon>
        <taxon>Bacteroidota</taxon>
        <taxon>Cytophagia</taxon>
        <taxon>Cytophagales</taxon>
        <taxon>Cyclobacteriaceae</taxon>
        <taxon>Algoriphagus</taxon>
    </lineage>
</organism>
<feature type="chain" id="PRO_5017788248" evidence="1">
    <location>
        <begin position="22"/>
        <end position="202"/>
    </location>
</feature>
<evidence type="ECO:0000256" key="1">
    <source>
        <dbReference type="SAM" id="SignalP"/>
    </source>
</evidence>
<accession>A0A3E0E173</accession>
<keyword evidence="1" id="KW-0732">Signal</keyword>
<protein>
    <submittedName>
        <fullName evidence="3">TonB-like protein</fullName>
    </submittedName>
</protein>